<dbReference type="RefSeq" id="WP_166537005.1">
    <property type="nucleotide sequence ID" value="NZ_JAABLM010000008.1"/>
</dbReference>
<gene>
    <name evidence="2" type="ORF">GV828_08225</name>
</gene>
<dbReference type="PANTHER" id="PTHR35535:SF2">
    <property type="entry name" value="DUF306 DOMAIN-CONTAINING PROTEIN"/>
    <property type="match status" value="1"/>
</dbReference>
<dbReference type="Proteomes" id="UP000798602">
    <property type="component" value="Unassembled WGS sequence"/>
</dbReference>
<feature type="domain" description="DUF306" evidence="1">
    <location>
        <begin position="28"/>
        <end position="135"/>
    </location>
</feature>
<keyword evidence="3" id="KW-1185">Reference proteome</keyword>
<dbReference type="EMBL" id="JAABLM010000008">
    <property type="protein sequence ID" value="NBL65182.1"/>
    <property type="molecule type" value="Genomic_DNA"/>
</dbReference>
<evidence type="ECO:0000313" key="3">
    <source>
        <dbReference type="Proteomes" id="UP000798602"/>
    </source>
</evidence>
<comment type="caution">
    <text evidence="2">The sequence shown here is derived from an EMBL/GenBank/DDBJ whole genome shotgun (WGS) entry which is preliminary data.</text>
</comment>
<dbReference type="Pfam" id="PF03724">
    <property type="entry name" value="META"/>
    <property type="match status" value="1"/>
</dbReference>
<dbReference type="InterPro" id="IPR053147">
    <property type="entry name" value="Hsp_HslJ-like"/>
</dbReference>
<name>A0ABW9Z9D0_9FLAO</name>
<reference evidence="3" key="1">
    <citation type="submission" date="2020-01" db="EMBL/GenBank/DDBJ databases">
        <title>Sphingomonas sp. strain CSW-10.</title>
        <authorList>
            <person name="Chen W.-M."/>
        </authorList>
    </citation>
    <scope>NUCLEOTIDE SEQUENCE [LARGE SCALE GENOMIC DNA]</scope>
    <source>
        <strain evidence="3">NST-5</strain>
    </source>
</reference>
<dbReference type="InterPro" id="IPR005184">
    <property type="entry name" value="DUF306_Meta_HslJ"/>
</dbReference>
<protein>
    <submittedName>
        <fullName evidence="2">META domain-containing protein</fullName>
    </submittedName>
</protein>
<evidence type="ECO:0000313" key="2">
    <source>
        <dbReference type="EMBL" id="NBL65182.1"/>
    </source>
</evidence>
<evidence type="ECO:0000259" key="1">
    <source>
        <dbReference type="Pfam" id="PF03724"/>
    </source>
</evidence>
<organism evidence="2 3">
    <name type="scientific">Flavobacterium ichthyis</name>
    <dbReference type="NCBI Taxonomy" id="2698827"/>
    <lineage>
        <taxon>Bacteria</taxon>
        <taxon>Pseudomonadati</taxon>
        <taxon>Bacteroidota</taxon>
        <taxon>Flavobacteriia</taxon>
        <taxon>Flavobacteriales</taxon>
        <taxon>Flavobacteriaceae</taxon>
        <taxon>Flavobacterium</taxon>
    </lineage>
</organism>
<dbReference type="Gene3D" id="2.40.128.270">
    <property type="match status" value="1"/>
</dbReference>
<accession>A0ABW9Z9D0</accession>
<dbReference type="PANTHER" id="PTHR35535">
    <property type="entry name" value="HEAT SHOCK PROTEIN HSLJ"/>
    <property type="match status" value="1"/>
</dbReference>
<dbReference type="InterPro" id="IPR038670">
    <property type="entry name" value="HslJ-like_sf"/>
</dbReference>
<sequence>MKKILLFGALTTLMLQSCAGKKGSEAIADLKGTSWMLTEIQNIEIKNTDFAKIPELNFNPSTNEFTGNTGCNSMFGKIDISDNKINFGSVGSTKMACEGIGENHFLAAMQTVQTFKLSNKKLELYDGLGNEALSFSKK</sequence>
<proteinExistence type="predicted"/>
<dbReference type="PROSITE" id="PS51257">
    <property type="entry name" value="PROKAR_LIPOPROTEIN"/>
    <property type="match status" value="1"/>
</dbReference>